<dbReference type="AlphaFoldDB" id="A0A0C3FQX2"/>
<name>A0A0C3FQX2_PILCF</name>
<sequence length="132" mass="15056">MYILSVMHSGLGPHDLIPLMRYKISANCCFEFEYFALPHAHNRKSKELTLAWKRSMISALNNRCVGSTGAVQPQQRIRWSPTTPRLTINSTAHGFTEPLFLELPSNSSNIICRLSRNVILRKSTRRPGFRAQ</sequence>
<accession>A0A0C3FQX2</accession>
<reference evidence="2" key="2">
    <citation type="submission" date="2015-01" db="EMBL/GenBank/DDBJ databases">
        <title>Evolutionary Origins and Diversification of the Mycorrhizal Mutualists.</title>
        <authorList>
            <consortium name="DOE Joint Genome Institute"/>
            <consortium name="Mycorrhizal Genomics Consortium"/>
            <person name="Kohler A."/>
            <person name="Kuo A."/>
            <person name="Nagy L.G."/>
            <person name="Floudas D."/>
            <person name="Copeland A."/>
            <person name="Barry K.W."/>
            <person name="Cichocki N."/>
            <person name="Veneault-Fourrey C."/>
            <person name="LaButti K."/>
            <person name="Lindquist E.A."/>
            <person name="Lipzen A."/>
            <person name="Lundell T."/>
            <person name="Morin E."/>
            <person name="Murat C."/>
            <person name="Riley R."/>
            <person name="Ohm R."/>
            <person name="Sun H."/>
            <person name="Tunlid A."/>
            <person name="Henrissat B."/>
            <person name="Grigoriev I.V."/>
            <person name="Hibbett D.S."/>
            <person name="Martin F."/>
        </authorList>
    </citation>
    <scope>NUCLEOTIDE SEQUENCE [LARGE SCALE GENOMIC DNA]</scope>
    <source>
        <strain evidence="2">F 1598</strain>
    </source>
</reference>
<dbReference type="InParanoid" id="A0A0C3FQX2"/>
<dbReference type="Proteomes" id="UP000054166">
    <property type="component" value="Unassembled WGS sequence"/>
</dbReference>
<organism evidence="1 2">
    <name type="scientific">Piloderma croceum (strain F 1598)</name>
    <dbReference type="NCBI Taxonomy" id="765440"/>
    <lineage>
        <taxon>Eukaryota</taxon>
        <taxon>Fungi</taxon>
        <taxon>Dikarya</taxon>
        <taxon>Basidiomycota</taxon>
        <taxon>Agaricomycotina</taxon>
        <taxon>Agaricomycetes</taxon>
        <taxon>Agaricomycetidae</taxon>
        <taxon>Atheliales</taxon>
        <taxon>Atheliaceae</taxon>
        <taxon>Piloderma</taxon>
    </lineage>
</organism>
<protein>
    <submittedName>
        <fullName evidence="1">Uncharacterized protein</fullName>
    </submittedName>
</protein>
<proteinExistence type="predicted"/>
<evidence type="ECO:0000313" key="1">
    <source>
        <dbReference type="EMBL" id="KIM81576.1"/>
    </source>
</evidence>
<gene>
    <name evidence="1" type="ORF">PILCRDRAFT_496836</name>
</gene>
<reference evidence="1 2" key="1">
    <citation type="submission" date="2014-04" db="EMBL/GenBank/DDBJ databases">
        <authorList>
            <consortium name="DOE Joint Genome Institute"/>
            <person name="Kuo A."/>
            <person name="Tarkka M."/>
            <person name="Buscot F."/>
            <person name="Kohler A."/>
            <person name="Nagy L.G."/>
            <person name="Floudas D."/>
            <person name="Copeland A."/>
            <person name="Barry K.W."/>
            <person name="Cichocki N."/>
            <person name="Veneault-Fourrey C."/>
            <person name="LaButti K."/>
            <person name="Lindquist E.A."/>
            <person name="Lipzen A."/>
            <person name="Lundell T."/>
            <person name="Morin E."/>
            <person name="Murat C."/>
            <person name="Sun H."/>
            <person name="Tunlid A."/>
            <person name="Henrissat B."/>
            <person name="Grigoriev I.V."/>
            <person name="Hibbett D.S."/>
            <person name="Martin F."/>
            <person name="Nordberg H.P."/>
            <person name="Cantor M.N."/>
            <person name="Hua S.X."/>
        </authorList>
    </citation>
    <scope>NUCLEOTIDE SEQUENCE [LARGE SCALE GENOMIC DNA]</scope>
    <source>
        <strain evidence="1 2">F 1598</strain>
    </source>
</reference>
<dbReference type="HOGENOM" id="CLU_1917847_0_0_1"/>
<keyword evidence="2" id="KW-1185">Reference proteome</keyword>
<evidence type="ECO:0000313" key="2">
    <source>
        <dbReference type="Proteomes" id="UP000054166"/>
    </source>
</evidence>
<dbReference type="EMBL" id="KN832998">
    <property type="protein sequence ID" value="KIM81576.1"/>
    <property type="molecule type" value="Genomic_DNA"/>
</dbReference>